<organism evidence="1 2">
    <name type="scientific">Treponema ruminis</name>
    <dbReference type="NCBI Taxonomy" id="744515"/>
    <lineage>
        <taxon>Bacteria</taxon>
        <taxon>Pseudomonadati</taxon>
        <taxon>Spirochaetota</taxon>
        <taxon>Spirochaetia</taxon>
        <taxon>Spirochaetales</taxon>
        <taxon>Treponemataceae</taxon>
        <taxon>Treponema</taxon>
    </lineage>
</organism>
<dbReference type="EMBL" id="JACHFQ010000006">
    <property type="protein sequence ID" value="MBB5226535.1"/>
    <property type="molecule type" value="Genomic_DNA"/>
</dbReference>
<evidence type="ECO:0000313" key="1">
    <source>
        <dbReference type="EMBL" id="MBB5226535.1"/>
    </source>
</evidence>
<evidence type="ECO:0000313" key="2">
    <source>
        <dbReference type="Proteomes" id="UP000518887"/>
    </source>
</evidence>
<gene>
    <name evidence="1" type="ORF">HNP76_001916</name>
</gene>
<reference evidence="1 2" key="1">
    <citation type="submission" date="2020-08" db="EMBL/GenBank/DDBJ databases">
        <title>Genomic Encyclopedia of Type Strains, Phase IV (KMG-IV): sequencing the most valuable type-strain genomes for metagenomic binning, comparative biology and taxonomic classification.</title>
        <authorList>
            <person name="Goeker M."/>
        </authorList>
    </citation>
    <scope>NUCLEOTIDE SEQUENCE [LARGE SCALE GENOMIC DNA]</scope>
    <source>
        <strain evidence="1 2">DSM 103462</strain>
    </source>
</reference>
<proteinExistence type="predicted"/>
<comment type="caution">
    <text evidence="1">The sequence shown here is derived from an EMBL/GenBank/DDBJ whole genome shotgun (WGS) entry which is preliminary data.</text>
</comment>
<keyword evidence="2" id="KW-1185">Reference proteome</keyword>
<dbReference type="RefSeq" id="WP_184659906.1">
    <property type="nucleotide sequence ID" value="NZ_CP031518.1"/>
</dbReference>
<accession>A0A7W8LML3</accession>
<name>A0A7W8LML3_9SPIR</name>
<dbReference type="Proteomes" id="UP000518887">
    <property type="component" value="Unassembled WGS sequence"/>
</dbReference>
<dbReference type="AlphaFoldDB" id="A0A7W8LML3"/>
<sequence length="68" mass="7475">MKNQPDTSLTMQRNLNTLKALARELKLPVVMVTDFSRNPDGISDTELKAEIGSIPDIILYGGASKNSR</sequence>
<protein>
    <submittedName>
        <fullName evidence="1">Uncharacterized protein</fullName>
    </submittedName>
</protein>